<keyword evidence="1" id="KW-0812">Transmembrane</keyword>
<evidence type="ECO:0000256" key="1">
    <source>
        <dbReference type="SAM" id="Phobius"/>
    </source>
</evidence>
<feature type="transmembrane region" description="Helical" evidence="1">
    <location>
        <begin position="137"/>
        <end position="161"/>
    </location>
</feature>
<keyword evidence="1" id="KW-0472">Membrane</keyword>
<feature type="transmembrane region" description="Helical" evidence="1">
    <location>
        <begin position="20"/>
        <end position="40"/>
    </location>
</feature>
<feature type="transmembrane region" description="Helical" evidence="1">
    <location>
        <begin position="173"/>
        <end position="194"/>
    </location>
</feature>
<organism evidence="2">
    <name type="scientific">Uncultured archaeon GZfos26G2</name>
    <dbReference type="NCBI Taxonomy" id="3386331"/>
    <lineage>
        <taxon>Archaea</taxon>
        <taxon>Methanobacteriati</taxon>
        <taxon>Methanobacteriota</taxon>
        <taxon>Stenosarchaea group</taxon>
        <taxon>Methanomicrobia</taxon>
        <taxon>Candidatus Methanophagales</taxon>
        <taxon>Candidatus Methanophagaceae</taxon>
        <taxon>Candidatus Methanophaga</taxon>
    </lineage>
</organism>
<proteinExistence type="predicted"/>
<reference evidence="2" key="2">
    <citation type="submission" date="2004-08" db="EMBL/GenBank/DDBJ databases">
        <authorList>
            <person name="Putnam N."/>
            <person name="Detter J.C."/>
            <person name="Richardson P.M."/>
            <person name="Rokhsar D."/>
        </authorList>
    </citation>
    <scope>NUCLEOTIDE SEQUENCE</scope>
</reference>
<name>Q649I8_UNCAG</name>
<evidence type="ECO:0000313" key="2">
    <source>
        <dbReference type="EMBL" id="AAU83939.1"/>
    </source>
</evidence>
<dbReference type="AlphaFoldDB" id="Q649I8"/>
<protein>
    <recommendedName>
        <fullName evidence="3">Small multi-drug export protein</fullName>
    </recommendedName>
</protein>
<dbReference type="Pfam" id="PF06695">
    <property type="entry name" value="Sm_multidrug_ex"/>
    <property type="match status" value="1"/>
</dbReference>
<reference evidence="2" key="1">
    <citation type="journal article" date="2004" name="Science">
        <title>Reverse methanogenesis: testing the hypothesis with environmental genomics.</title>
        <authorList>
            <person name="Hallam S.J."/>
            <person name="Putnam N."/>
            <person name="Preston C.M."/>
            <person name="Detter J.C."/>
            <person name="Rokhsar D."/>
            <person name="Richardson P.M."/>
            <person name="DeLong E.F."/>
        </authorList>
    </citation>
    <scope>NUCLEOTIDE SEQUENCE</scope>
</reference>
<feature type="transmembrane region" description="Helical" evidence="1">
    <location>
        <begin position="46"/>
        <end position="72"/>
    </location>
</feature>
<gene>
    <name evidence="2" type="ORF">GZ35A2_14</name>
</gene>
<accession>Q649I8</accession>
<evidence type="ECO:0008006" key="3">
    <source>
        <dbReference type="Google" id="ProtNLM"/>
    </source>
</evidence>
<dbReference type="InterPro" id="IPR009577">
    <property type="entry name" value="Sm_multidrug_ex"/>
</dbReference>
<dbReference type="EMBL" id="AY714863">
    <property type="protein sequence ID" value="AAU83939.1"/>
    <property type="molecule type" value="Genomic_DNA"/>
</dbReference>
<keyword evidence="1" id="KW-1133">Transmembrane helix</keyword>
<sequence length="198" mass="21745">MELNAKVNIGRVLQMNKLAIAKFVIPFCLAGAAGVSFWLFTKPEVYATYAAVLTTYFFMPLFGTEAAIFAALHPNIGIPLPPAAVIAFMVFVDATLSLFLVWNLDYAKKIPYLGKLVEWTEAKGEKALRKYKWAKRLGFVGLTAFVMIPFQYTGAAVGSIAGRILGMTSLMTWLAVILGSFLRSTLITLVYIGVLSFL</sequence>
<feature type="transmembrane region" description="Helical" evidence="1">
    <location>
        <begin position="84"/>
        <end position="104"/>
    </location>
</feature>